<dbReference type="EMBL" id="AWUE01020833">
    <property type="protein sequence ID" value="OMO65407.1"/>
    <property type="molecule type" value="Genomic_DNA"/>
</dbReference>
<comment type="caution">
    <text evidence="1">The sequence shown here is derived from an EMBL/GenBank/DDBJ whole genome shotgun (WGS) entry which is preliminary data.</text>
</comment>
<protein>
    <submittedName>
        <fullName evidence="1">Uncharacterized protein</fullName>
    </submittedName>
</protein>
<evidence type="ECO:0000313" key="2">
    <source>
        <dbReference type="Proteomes" id="UP000187203"/>
    </source>
</evidence>
<gene>
    <name evidence="1" type="ORF">COLO4_31272</name>
</gene>
<name>A0A1R3H4Z2_9ROSI</name>
<organism evidence="1 2">
    <name type="scientific">Corchorus olitorius</name>
    <dbReference type="NCBI Taxonomy" id="93759"/>
    <lineage>
        <taxon>Eukaryota</taxon>
        <taxon>Viridiplantae</taxon>
        <taxon>Streptophyta</taxon>
        <taxon>Embryophyta</taxon>
        <taxon>Tracheophyta</taxon>
        <taxon>Spermatophyta</taxon>
        <taxon>Magnoliopsida</taxon>
        <taxon>eudicotyledons</taxon>
        <taxon>Gunneridae</taxon>
        <taxon>Pentapetalae</taxon>
        <taxon>rosids</taxon>
        <taxon>malvids</taxon>
        <taxon>Malvales</taxon>
        <taxon>Malvaceae</taxon>
        <taxon>Grewioideae</taxon>
        <taxon>Apeibeae</taxon>
        <taxon>Corchorus</taxon>
    </lineage>
</organism>
<dbReference type="AlphaFoldDB" id="A0A1R3H4Z2"/>
<accession>A0A1R3H4Z2</accession>
<dbReference type="Proteomes" id="UP000187203">
    <property type="component" value="Unassembled WGS sequence"/>
</dbReference>
<sequence>MYMENDRKDFRQRNDLVTRACLASFLVLALAGRPSTKYRILKRDR</sequence>
<evidence type="ECO:0000313" key="1">
    <source>
        <dbReference type="EMBL" id="OMO65407.1"/>
    </source>
</evidence>
<reference evidence="2" key="1">
    <citation type="submission" date="2013-09" db="EMBL/GenBank/DDBJ databases">
        <title>Corchorus olitorius genome sequencing.</title>
        <authorList>
            <person name="Alam M."/>
            <person name="Haque M.S."/>
            <person name="Islam M.S."/>
            <person name="Emdad E.M."/>
            <person name="Islam M.M."/>
            <person name="Ahmed B."/>
            <person name="Halim A."/>
            <person name="Hossen Q.M.M."/>
            <person name="Hossain M.Z."/>
            <person name="Ahmed R."/>
            <person name="Khan M.M."/>
            <person name="Islam R."/>
            <person name="Rashid M.M."/>
            <person name="Khan S.A."/>
            <person name="Rahman M.S."/>
            <person name="Alam M."/>
            <person name="Yahiya A.S."/>
            <person name="Khan M.S."/>
            <person name="Azam M.S."/>
            <person name="Haque T."/>
            <person name="Lashkar M.Z.H."/>
            <person name="Akhand A.I."/>
            <person name="Morshed G."/>
            <person name="Roy S."/>
            <person name="Uddin K.S."/>
            <person name="Rabeya T."/>
            <person name="Hossain A.S."/>
            <person name="Chowdhury A."/>
            <person name="Snigdha A.R."/>
            <person name="Mortoza M.S."/>
            <person name="Matin S.A."/>
            <person name="Hoque S.M.E."/>
            <person name="Islam M.K."/>
            <person name="Roy D.K."/>
            <person name="Haider R."/>
            <person name="Moosa M.M."/>
            <person name="Elias S.M."/>
            <person name="Hasan A.M."/>
            <person name="Jahan S."/>
            <person name="Shafiuddin M."/>
            <person name="Mahmood N."/>
            <person name="Shommy N.S."/>
        </authorList>
    </citation>
    <scope>NUCLEOTIDE SEQUENCE [LARGE SCALE GENOMIC DNA]</scope>
    <source>
        <strain evidence="2">cv. O-4</strain>
    </source>
</reference>
<dbReference type="OrthoDB" id="10378646at2759"/>
<keyword evidence="2" id="KW-1185">Reference proteome</keyword>
<proteinExistence type="predicted"/>